<dbReference type="GO" id="GO:0005737">
    <property type="term" value="C:cytoplasm"/>
    <property type="evidence" value="ECO:0007669"/>
    <property type="project" value="UniProtKB-SubCell"/>
</dbReference>
<dbReference type="SUPFAM" id="SSF52402">
    <property type="entry name" value="Adenine nucleotide alpha hydrolases-like"/>
    <property type="match status" value="1"/>
</dbReference>
<evidence type="ECO:0000256" key="6">
    <source>
        <dbReference type="ARBA" id="ARBA00048539"/>
    </source>
</evidence>
<evidence type="ECO:0000256" key="4">
    <source>
        <dbReference type="ARBA" id="ARBA00022741"/>
    </source>
</evidence>
<evidence type="ECO:0000256" key="3">
    <source>
        <dbReference type="ARBA" id="ARBA00022694"/>
    </source>
</evidence>
<gene>
    <name evidence="7" type="primary">tilS</name>
    <name evidence="10" type="ORF">UC35_01725</name>
</gene>
<protein>
    <recommendedName>
        <fullName evidence="7">tRNA(Ile)-lysidine synthase</fullName>
        <ecNumber evidence="7">6.3.4.19</ecNumber>
    </recommendedName>
    <alternativeName>
        <fullName evidence="7">tRNA(Ile)-2-lysyl-cytidine synthase</fullName>
    </alternativeName>
    <alternativeName>
        <fullName evidence="7">tRNA(Ile)-lysidine synthetase</fullName>
    </alternativeName>
</protein>
<dbReference type="AlphaFoldDB" id="A0A127JPG4"/>
<feature type="binding site" evidence="7">
    <location>
        <begin position="23"/>
        <end position="28"/>
    </location>
    <ligand>
        <name>ATP</name>
        <dbReference type="ChEBI" id="CHEBI:30616"/>
    </ligand>
</feature>
<dbReference type="GO" id="GO:0005524">
    <property type="term" value="F:ATP binding"/>
    <property type="evidence" value="ECO:0007669"/>
    <property type="project" value="UniProtKB-UniRule"/>
</dbReference>
<dbReference type="HAMAP" id="MF_01161">
    <property type="entry name" value="tRNA_Ile_lys_synt"/>
    <property type="match status" value="1"/>
</dbReference>
<dbReference type="Gene3D" id="3.40.50.620">
    <property type="entry name" value="HUPs"/>
    <property type="match status" value="1"/>
</dbReference>
<dbReference type="NCBIfam" id="TIGR02432">
    <property type="entry name" value="lysidine_TilS_N"/>
    <property type="match status" value="1"/>
</dbReference>
<keyword evidence="3 7" id="KW-0819">tRNA processing</keyword>
<comment type="domain">
    <text evidence="7">The N-terminal region contains the highly conserved SGGXDS motif, predicted to be a P-loop motif involved in ATP binding.</text>
</comment>
<comment type="subcellular location">
    <subcellularLocation>
        <location evidence="7">Cytoplasm</location>
    </subcellularLocation>
</comment>
<evidence type="ECO:0000313" key="11">
    <source>
        <dbReference type="Proteomes" id="UP000070433"/>
    </source>
</evidence>
<comment type="function">
    <text evidence="7">Ligates lysine onto the cytidine present at position 34 of the AUA codon-specific tRNA(Ile) that contains the anticodon CAU, in an ATP-dependent manner. Cytidine is converted to lysidine, thus changing the amino acid specificity of the tRNA from methionine to isoleucine.</text>
</comment>
<evidence type="ECO:0000313" key="10">
    <source>
        <dbReference type="EMBL" id="AMO21829.1"/>
    </source>
</evidence>
<dbReference type="PANTHER" id="PTHR43033">
    <property type="entry name" value="TRNA(ILE)-LYSIDINE SYNTHASE-RELATED"/>
    <property type="match status" value="1"/>
</dbReference>
<dbReference type="CDD" id="cd01992">
    <property type="entry name" value="TilS_N"/>
    <property type="match status" value="1"/>
</dbReference>
<dbReference type="GO" id="GO:0032267">
    <property type="term" value="F:tRNA(Ile)-lysidine synthase activity"/>
    <property type="evidence" value="ECO:0007669"/>
    <property type="project" value="UniProtKB-EC"/>
</dbReference>
<evidence type="ECO:0000256" key="7">
    <source>
        <dbReference type="HAMAP-Rule" id="MF_01161"/>
    </source>
</evidence>
<dbReference type="Gene3D" id="1.20.59.20">
    <property type="match status" value="1"/>
</dbReference>
<keyword evidence="4 7" id="KW-0547">Nucleotide-binding</keyword>
<proteinExistence type="inferred from homology"/>
<evidence type="ECO:0000256" key="1">
    <source>
        <dbReference type="ARBA" id="ARBA00022490"/>
    </source>
</evidence>
<dbReference type="InterPro" id="IPR014729">
    <property type="entry name" value="Rossmann-like_a/b/a_fold"/>
</dbReference>
<comment type="similarity">
    <text evidence="7">Belongs to the tRNA(Ile)-lysidine synthase family.</text>
</comment>
<sequence>MALPFDAAIAAFEPPLPLAVALSGGADSTALLVASARRWPGNVSAIHINHGLQPAAADFERHCAALCARLGVPLQVSRVQARHASGQSPEDAARIARYEAIDAAARDGAAPLPPRCVALAHHADDQVESVLLAFSRGAGLAGLAGMRAHWERDGISYCRPLLQVAAVDIRAWLKSEGIAWIEDPTNLDEQFTRNRIRARLLPALGEAFPSYRDTFARSARHAAQAQALLEEVAAQDLALCGVPPSIQALRAMSRARQANLLRHWLKSAHGQQPSAAQLEELLDQLAACSTRGHDIQVKAGSGFVRRRGETLAFEA</sequence>
<dbReference type="Proteomes" id="UP000070433">
    <property type="component" value="Chromosome"/>
</dbReference>
<dbReference type="Pfam" id="PF01171">
    <property type="entry name" value="ATP_bind_3"/>
    <property type="match status" value="1"/>
</dbReference>
<dbReference type="InterPro" id="IPR012094">
    <property type="entry name" value="tRNA_Ile_lys_synt"/>
</dbReference>
<organism evidence="10 11">
    <name type="scientific">Ramlibacter tataouinensis</name>
    <dbReference type="NCBI Taxonomy" id="94132"/>
    <lineage>
        <taxon>Bacteria</taxon>
        <taxon>Pseudomonadati</taxon>
        <taxon>Pseudomonadota</taxon>
        <taxon>Betaproteobacteria</taxon>
        <taxon>Burkholderiales</taxon>
        <taxon>Comamonadaceae</taxon>
        <taxon>Ramlibacter</taxon>
    </lineage>
</organism>
<evidence type="ECO:0000259" key="8">
    <source>
        <dbReference type="Pfam" id="PF01171"/>
    </source>
</evidence>
<dbReference type="OrthoDB" id="9807403at2"/>
<keyword evidence="1 7" id="KW-0963">Cytoplasm</keyword>
<dbReference type="Pfam" id="PF09179">
    <property type="entry name" value="TilS"/>
    <property type="match status" value="1"/>
</dbReference>
<feature type="domain" description="tRNA(Ile)-lysidine synthase substrate-binding" evidence="9">
    <location>
        <begin position="245"/>
        <end position="311"/>
    </location>
</feature>
<evidence type="ECO:0000256" key="2">
    <source>
        <dbReference type="ARBA" id="ARBA00022598"/>
    </source>
</evidence>
<name>A0A127JPG4_9BURK</name>
<evidence type="ECO:0000259" key="9">
    <source>
        <dbReference type="Pfam" id="PF09179"/>
    </source>
</evidence>
<keyword evidence="5 7" id="KW-0067">ATP-binding</keyword>
<dbReference type="RefSeq" id="WP_061495594.1">
    <property type="nucleotide sequence ID" value="NZ_CP010951.1"/>
</dbReference>
<feature type="domain" description="tRNA(Ile)-lysidine/2-thiocytidine synthase N-terminal" evidence="8">
    <location>
        <begin position="19"/>
        <end position="198"/>
    </location>
</feature>
<accession>A0A127JPG4</accession>
<comment type="catalytic activity">
    <reaction evidence="6 7">
        <text>cytidine(34) in tRNA(Ile2) + L-lysine + ATP = lysidine(34) in tRNA(Ile2) + AMP + diphosphate + H(+)</text>
        <dbReference type="Rhea" id="RHEA:43744"/>
        <dbReference type="Rhea" id="RHEA-COMP:10625"/>
        <dbReference type="Rhea" id="RHEA-COMP:10670"/>
        <dbReference type="ChEBI" id="CHEBI:15378"/>
        <dbReference type="ChEBI" id="CHEBI:30616"/>
        <dbReference type="ChEBI" id="CHEBI:32551"/>
        <dbReference type="ChEBI" id="CHEBI:33019"/>
        <dbReference type="ChEBI" id="CHEBI:82748"/>
        <dbReference type="ChEBI" id="CHEBI:83665"/>
        <dbReference type="ChEBI" id="CHEBI:456215"/>
        <dbReference type="EC" id="6.3.4.19"/>
    </reaction>
</comment>
<evidence type="ECO:0000256" key="5">
    <source>
        <dbReference type="ARBA" id="ARBA00022840"/>
    </source>
</evidence>
<dbReference type="InterPro" id="IPR015262">
    <property type="entry name" value="tRNA_Ile_lys_synt_subst-bd"/>
</dbReference>
<dbReference type="PANTHER" id="PTHR43033:SF1">
    <property type="entry name" value="TRNA(ILE)-LYSIDINE SYNTHASE-RELATED"/>
    <property type="match status" value="1"/>
</dbReference>
<dbReference type="InterPro" id="IPR011063">
    <property type="entry name" value="TilS/TtcA_N"/>
</dbReference>
<dbReference type="SUPFAM" id="SSF82829">
    <property type="entry name" value="MesJ substrate recognition domain-like"/>
    <property type="match status" value="1"/>
</dbReference>
<dbReference type="EC" id="6.3.4.19" evidence="7"/>
<dbReference type="InterPro" id="IPR012795">
    <property type="entry name" value="tRNA_Ile_lys_synt_N"/>
</dbReference>
<dbReference type="EMBL" id="CP010951">
    <property type="protein sequence ID" value="AMO21829.1"/>
    <property type="molecule type" value="Genomic_DNA"/>
</dbReference>
<keyword evidence="11" id="KW-1185">Reference proteome</keyword>
<dbReference type="GO" id="GO:0006400">
    <property type="term" value="P:tRNA modification"/>
    <property type="evidence" value="ECO:0007669"/>
    <property type="project" value="UniProtKB-UniRule"/>
</dbReference>
<dbReference type="PATRIC" id="fig|94132.3.peg.339"/>
<reference evidence="10 11" key="1">
    <citation type="journal article" date="2014" name="Int. J. Syst. Evol. Microbiol.">
        <title>Ramlibacter solisilvae sp. nov., isolated from forest soil, and emended description of the genus Ramlibacter.</title>
        <authorList>
            <person name="Lee H.J."/>
            <person name="Lee S.H."/>
            <person name="Lee S.S."/>
            <person name="Lee J.S."/>
            <person name="Kim Y."/>
            <person name="Kim S.C."/>
            <person name="Jeon C.O."/>
        </authorList>
    </citation>
    <scope>NUCLEOTIDE SEQUENCE [LARGE SCALE GENOMIC DNA]</scope>
    <source>
        <strain evidence="10 11">5-10</strain>
    </source>
</reference>
<keyword evidence="2 7" id="KW-0436">Ligase</keyword>